<dbReference type="PANTHER" id="PTHR47234:SF2">
    <property type="entry name" value="TONB-DEPENDENT RECEPTOR"/>
    <property type="match status" value="1"/>
</dbReference>
<proteinExistence type="predicted"/>
<sequence length="722" mass="77210">MAWLPLIVAFVATHGGAAPELVETSQTQVITRAQNDPVQVDDVEVFGRRGAALMLPELELDGANIDALRAWSIDEVLQRMGETLSLGEQPMVLINGQPTPNLSAYTGFPPDALVRAEVLPPGAGGLYGATAGQRVINLVLQPQFSSHDGRLVGARPTQGGASSLSGDLRRSAITGRNTQQIGLRLTRDTALRAGERKGYLARDASDDEAVTIRPQSASVAANFSATRAFGDWSGVFSVNGQTQDSHAVVRFGDEVVATRRSSDTLTASAGFSGQALGWFLQTNLNGRAAWSRERGLQDLRNESQAFTATGSARRSLVELPAGALTANLNTSLMTNRTVGTRDGASIDNAFQSQDLQGLLAVPLSKADAASFPSRLIGELAATLGAGVRQGGGGGGEELRAGLSWSPRRGIRLNGEWTGSTESVPDIVRTEPEYYGAPIVVFDFRNGEAVEILPLRGGNPDLVPPQSERFSLTTALGPFTSWAVLANLTYQRAKASDGIGALPGLTEDVEAAFPDRFRRDPQGRLTSIDYRPMNLNSTLSESLSTSLNFNLPRPTRPGGDRATVLRIAINHTLQMSSLVQLRAGLAELNRLQGDGGGLSRQSARLMVDARRGPWGANVSAQWQDGYRTRRVSGQDGLDDLVVAPFTTVDLRLSLQLTPDGSRKAVEAGPPRRGGGIQFNFDIENLFDARREARLSNGSAAPGYGRDVQDPLGRTVRVTLQRRF</sequence>
<protein>
    <submittedName>
        <fullName evidence="1">TonB-dependent receptor</fullName>
    </submittedName>
</protein>
<keyword evidence="1" id="KW-0675">Receptor</keyword>
<dbReference type="EMBL" id="CP119326">
    <property type="protein sequence ID" value="WEK41370.1"/>
    <property type="molecule type" value="Genomic_DNA"/>
</dbReference>
<name>A0AAJ5X6L8_9CAUL</name>
<evidence type="ECO:0000313" key="1">
    <source>
        <dbReference type="EMBL" id="WEK41370.1"/>
    </source>
</evidence>
<dbReference type="Proteomes" id="UP001213664">
    <property type="component" value="Chromosome"/>
</dbReference>
<organism evidence="1 2">
    <name type="scientific">Candidatus Brevundimonas colombiensis</name>
    <dbReference type="NCBI Taxonomy" id="3121376"/>
    <lineage>
        <taxon>Bacteria</taxon>
        <taxon>Pseudomonadati</taxon>
        <taxon>Pseudomonadota</taxon>
        <taxon>Alphaproteobacteria</taxon>
        <taxon>Caulobacterales</taxon>
        <taxon>Caulobacteraceae</taxon>
        <taxon>Brevundimonas</taxon>
    </lineage>
</organism>
<reference evidence="1" key="1">
    <citation type="submission" date="2023-03" db="EMBL/GenBank/DDBJ databases">
        <title>Andean soil-derived lignocellulolytic bacterial consortium as a source of novel taxa and putative plastic-active enzymes.</title>
        <authorList>
            <person name="Diaz-Garcia L."/>
            <person name="Chuvochina M."/>
            <person name="Feuerriegel G."/>
            <person name="Bunk B."/>
            <person name="Sproer C."/>
            <person name="Streit W.R."/>
            <person name="Rodriguez L.M."/>
            <person name="Overmann J."/>
            <person name="Jimenez D.J."/>
        </authorList>
    </citation>
    <scope>NUCLEOTIDE SEQUENCE</scope>
    <source>
        <strain evidence="1">MAG 833</strain>
    </source>
</reference>
<dbReference type="SUPFAM" id="SSF56935">
    <property type="entry name" value="Porins"/>
    <property type="match status" value="1"/>
</dbReference>
<dbReference type="PANTHER" id="PTHR47234">
    <property type="match status" value="1"/>
</dbReference>
<evidence type="ECO:0000313" key="2">
    <source>
        <dbReference type="Proteomes" id="UP001213664"/>
    </source>
</evidence>
<accession>A0AAJ5X6L8</accession>
<gene>
    <name evidence="1" type="ORF">P0Y50_07110</name>
</gene>
<dbReference type="AlphaFoldDB" id="A0AAJ5X6L8"/>